<proteinExistence type="inferred from homology"/>
<dbReference type="Pfam" id="PF02753">
    <property type="entry name" value="PapD_C"/>
    <property type="match status" value="1"/>
</dbReference>
<evidence type="ECO:0000256" key="4">
    <source>
        <dbReference type="ARBA" id="ARBA00022764"/>
    </source>
</evidence>
<dbReference type="SUPFAM" id="SSF49354">
    <property type="entry name" value="PapD-like"/>
    <property type="match status" value="1"/>
</dbReference>
<dbReference type="InterPro" id="IPR016148">
    <property type="entry name" value="Pili_assmbl_chaperone_C"/>
</dbReference>
<dbReference type="AlphaFoldDB" id="N8W7H6"/>
<dbReference type="PANTHER" id="PTHR30251:SF25">
    <property type="entry name" value="FIMBRIAE CHAPARONE"/>
    <property type="match status" value="1"/>
</dbReference>
<dbReference type="GO" id="GO:0071555">
    <property type="term" value="P:cell wall organization"/>
    <property type="evidence" value="ECO:0007669"/>
    <property type="project" value="InterPro"/>
</dbReference>
<evidence type="ECO:0000259" key="7">
    <source>
        <dbReference type="Pfam" id="PF02753"/>
    </source>
</evidence>
<dbReference type="PANTHER" id="PTHR30251">
    <property type="entry name" value="PILUS ASSEMBLY CHAPERONE"/>
    <property type="match status" value="1"/>
</dbReference>
<dbReference type="PRINTS" id="PR00969">
    <property type="entry name" value="CHAPERONPILI"/>
</dbReference>
<dbReference type="GO" id="GO:0030288">
    <property type="term" value="C:outer membrane-bounded periplasmic space"/>
    <property type="evidence" value="ECO:0007669"/>
    <property type="project" value="InterPro"/>
</dbReference>
<dbReference type="InterPro" id="IPR001829">
    <property type="entry name" value="Pili_assmbl_chaperone_bac"/>
</dbReference>
<feature type="domain" description="Pili assembly chaperone N-terminal" evidence="6">
    <location>
        <begin position="30"/>
        <end position="152"/>
    </location>
</feature>
<keyword evidence="5" id="KW-0143">Chaperone</keyword>
<evidence type="ECO:0000256" key="2">
    <source>
        <dbReference type="ARBA" id="ARBA00007399"/>
    </source>
</evidence>
<dbReference type="SUPFAM" id="SSF49584">
    <property type="entry name" value="Periplasmic chaperone C-domain"/>
    <property type="match status" value="1"/>
</dbReference>
<protein>
    <recommendedName>
        <fullName evidence="10">Pili assembly chaperone N-terminal domain-containing protein</fullName>
    </recommendedName>
</protein>
<evidence type="ECO:0008006" key="10">
    <source>
        <dbReference type="Google" id="ProtNLM"/>
    </source>
</evidence>
<dbReference type="RefSeq" id="WP_004771134.1">
    <property type="nucleotide sequence ID" value="NZ_KB849357.1"/>
</dbReference>
<evidence type="ECO:0000256" key="5">
    <source>
        <dbReference type="ARBA" id="ARBA00023186"/>
    </source>
</evidence>
<evidence type="ECO:0000256" key="1">
    <source>
        <dbReference type="ARBA" id="ARBA00004418"/>
    </source>
</evidence>
<evidence type="ECO:0000313" key="8">
    <source>
        <dbReference type="EMBL" id="ENU92833.1"/>
    </source>
</evidence>
<comment type="caution">
    <text evidence="8">The sequence shown here is derived from an EMBL/GenBank/DDBJ whole genome shotgun (WGS) entry which is preliminary data.</text>
</comment>
<dbReference type="EMBL" id="APPC01000016">
    <property type="protein sequence ID" value="ENU92833.1"/>
    <property type="molecule type" value="Genomic_DNA"/>
</dbReference>
<reference evidence="8 9" key="1">
    <citation type="submission" date="2013-02" db="EMBL/GenBank/DDBJ databases">
        <title>The Genome Sequence of Acinetobacter sp. NIPH 758.</title>
        <authorList>
            <consortium name="The Broad Institute Genome Sequencing Platform"/>
            <consortium name="The Broad Institute Genome Sequencing Center for Infectious Disease"/>
            <person name="Cerqueira G."/>
            <person name="Feldgarden M."/>
            <person name="Courvalin P."/>
            <person name="Perichon B."/>
            <person name="Grillot-Courvalin C."/>
            <person name="Clermont D."/>
            <person name="Rocha E."/>
            <person name="Yoon E.-J."/>
            <person name="Nemec A."/>
            <person name="Walker B."/>
            <person name="Young S.K."/>
            <person name="Zeng Q."/>
            <person name="Gargeya S."/>
            <person name="Fitzgerald M."/>
            <person name="Haas B."/>
            <person name="Abouelleil A."/>
            <person name="Alvarado L."/>
            <person name="Arachchi H.M."/>
            <person name="Berlin A.M."/>
            <person name="Chapman S.B."/>
            <person name="Dewar J."/>
            <person name="Goldberg J."/>
            <person name="Griggs A."/>
            <person name="Gujja S."/>
            <person name="Hansen M."/>
            <person name="Howarth C."/>
            <person name="Imamovic A."/>
            <person name="Larimer J."/>
            <person name="McCowan C."/>
            <person name="Murphy C."/>
            <person name="Neiman D."/>
            <person name="Pearson M."/>
            <person name="Priest M."/>
            <person name="Roberts A."/>
            <person name="Saif S."/>
            <person name="Shea T."/>
            <person name="Sisk P."/>
            <person name="Sykes S."/>
            <person name="Wortman J."/>
            <person name="Nusbaum C."/>
            <person name="Birren B."/>
        </authorList>
    </citation>
    <scope>NUCLEOTIDE SEQUENCE [LARGE SCALE GENOMIC DNA]</scope>
    <source>
        <strain evidence="8 9">NIPH 758</strain>
    </source>
</reference>
<sequence length="252" mass="28892">MSEHFYILFRHFISVFFVLGLSIHSCFANVIMTGTRVIFDAESKEKTLQFSNKSEIPYLVQVWLDQGNDKSTPESADAPFLVSPQAFRVNAHQGQMARLVYLPEDVLPQDRESIFYINFKQTPALSKDLINENKLVLIVKNRLKVFYRPKNLPDKIEDVARNLRFQLLNDAKGSWLQIDNQSSYYANLTQASVKIGTHIIQAQSVQMIEPKSKGKWLLEKRLPAHQLASVSIRMVNDYGATDPYDISPQISR</sequence>
<evidence type="ECO:0000313" key="9">
    <source>
        <dbReference type="Proteomes" id="UP000013049"/>
    </source>
</evidence>
<feature type="domain" description="Pili assembly chaperone C-terminal" evidence="7">
    <location>
        <begin position="178"/>
        <end position="242"/>
    </location>
</feature>
<comment type="subcellular location">
    <subcellularLocation>
        <location evidence="1">Periplasm</location>
    </subcellularLocation>
</comment>
<organism evidence="8 9">
    <name type="scientific">Acinetobacter vivianii</name>
    <dbReference type="NCBI Taxonomy" id="1776742"/>
    <lineage>
        <taxon>Bacteria</taxon>
        <taxon>Pseudomonadati</taxon>
        <taxon>Pseudomonadota</taxon>
        <taxon>Gammaproteobacteria</taxon>
        <taxon>Moraxellales</taxon>
        <taxon>Moraxellaceae</taxon>
        <taxon>Acinetobacter</taxon>
    </lineage>
</organism>
<keyword evidence="3" id="KW-0732">Signal</keyword>
<name>N8W7H6_9GAMM</name>
<dbReference type="Gene3D" id="2.60.40.10">
    <property type="entry name" value="Immunoglobulins"/>
    <property type="match status" value="2"/>
</dbReference>
<dbReference type="InterPro" id="IPR036316">
    <property type="entry name" value="Pili_assmbl_chap_C_dom_sf"/>
</dbReference>
<evidence type="ECO:0000256" key="3">
    <source>
        <dbReference type="ARBA" id="ARBA00022729"/>
    </source>
</evidence>
<dbReference type="InterPro" id="IPR008962">
    <property type="entry name" value="PapD-like_sf"/>
</dbReference>
<evidence type="ECO:0000259" key="6">
    <source>
        <dbReference type="Pfam" id="PF00345"/>
    </source>
</evidence>
<dbReference type="eggNOG" id="COG3121">
    <property type="taxonomic scope" value="Bacteria"/>
</dbReference>
<dbReference type="InterPro" id="IPR013783">
    <property type="entry name" value="Ig-like_fold"/>
</dbReference>
<accession>N8W7H6</accession>
<dbReference type="InterPro" id="IPR050643">
    <property type="entry name" value="Periplasmic_pilus_chap"/>
</dbReference>
<dbReference type="Pfam" id="PF00345">
    <property type="entry name" value="PapD_N"/>
    <property type="match status" value="1"/>
</dbReference>
<dbReference type="HOGENOM" id="CLU_070768_0_2_6"/>
<comment type="similarity">
    <text evidence="2">Belongs to the periplasmic pilus chaperone family.</text>
</comment>
<keyword evidence="4" id="KW-0574">Periplasm</keyword>
<dbReference type="InterPro" id="IPR016147">
    <property type="entry name" value="Pili_assmbl_chaperone_N"/>
</dbReference>
<gene>
    <name evidence="8" type="ORF">F971_01820</name>
</gene>
<dbReference type="Proteomes" id="UP000013049">
    <property type="component" value="Unassembled WGS sequence"/>
</dbReference>
<dbReference type="PATRIC" id="fig|1217712.3.peg.1746"/>